<dbReference type="EMBL" id="PKTG01000142">
    <property type="protein sequence ID" value="PLX15301.1"/>
    <property type="molecule type" value="Genomic_DNA"/>
</dbReference>
<organism evidence="1 2">
    <name type="scientific">Muiribacterium halophilum</name>
    <dbReference type="NCBI Taxonomy" id="2053465"/>
    <lineage>
        <taxon>Bacteria</taxon>
        <taxon>Candidatus Muiribacteriota</taxon>
        <taxon>Candidatus Muiribacteriia</taxon>
        <taxon>Candidatus Muiribacteriales</taxon>
        <taxon>Candidatus Muiribacteriaceae</taxon>
        <taxon>Candidatus Muiribacterium</taxon>
    </lineage>
</organism>
<comment type="caution">
    <text evidence="1">The sequence shown here is derived from an EMBL/GenBank/DDBJ whole genome shotgun (WGS) entry which is preliminary data.</text>
</comment>
<evidence type="ECO:0000313" key="2">
    <source>
        <dbReference type="Proteomes" id="UP000234857"/>
    </source>
</evidence>
<dbReference type="Proteomes" id="UP000234857">
    <property type="component" value="Unassembled WGS sequence"/>
</dbReference>
<gene>
    <name evidence="1" type="ORF">C0601_13370</name>
</gene>
<dbReference type="AlphaFoldDB" id="A0A2N5Z9E7"/>
<reference evidence="1 2" key="1">
    <citation type="submission" date="2017-11" db="EMBL/GenBank/DDBJ databases">
        <title>Genome-resolved metagenomics identifies genetic mobility, metabolic interactions, and unexpected diversity in perchlorate-reducing communities.</title>
        <authorList>
            <person name="Barnum T.P."/>
            <person name="Figueroa I.A."/>
            <person name="Carlstrom C.I."/>
            <person name="Lucas L.N."/>
            <person name="Engelbrektson A.L."/>
            <person name="Coates J.D."/>
        </authorList>
    </citation>
    <scope>NUCLEOTIDE SEQUENCE [LARGE SCALE GENOMIC DNA]</scope>
    <source>
        <strain evidence="1">BM706</strain>
    </source>
</reference>
<evidence type="ECO:0000313" key="1">
    <source>
        <dbReference type="EMBL" id="PLX15301.1"/>
    </source>
</evidence>
<accession>A0A2N5Z9E7</accession>
<name>A0A2N5Z9E7_MUIH1</name>
<protein>
    <recommendedName>
        <fullName evidence="3">Transcriptional regulator TetR C-terminal Proteobacteria type domain-containing protein</fullName>
    </recommendedName>
</protein>
<evidence type="ECO:0008006" key="3">
    <source>
        <dbReference type="Google" id="ProtNLM"/>
    </source>
</evidence>
<proteinExistence type="predicted"/>
<sequence length="143" mass="16547">MINEIIDEKASSKQNIRKFIKTITSAPDYVKPVFRLMLREVSTGFATIPEDAIKYIIELFKLVRKLIILPGIERDSLNEKDPFLSHAFLLSSTLFLNVIPEVREKIISKADVKGNFSKSRDEIIDQYIELIFYGFYGKNEEEV</sequence>
<dbReference type="Gene3D" id="1.10.357.10">
    <property type="entry name" value="Tetracycline Repressor, domain 2"/>
    <property type="match status" value="1"/>
</dbReference>